<feature type="compositionally biased region" description="Basic and acidic residues" evidence="1">
    <location>
        <begin position="155"/>
        <end position="166"/>
    </location>
</feature>
<feature type="compositionally biased region" description="Low complexity" evidence="1">
    <location>
        <begin position="168"/>
        <end position="181"/>
    </location>
</feature>
<feature type="compositionally biased region" description="Basic and acidic residues" evidence="1">
    <location>
        <begin position="133"/>
        <end position="149"/>
    </location>
</feature>
<name>A0AA88XSL4_PINIB</name>
<evidence type="ECO:0000313" key="2">
    <source>
        <dbReference type="EMBL" id="KAK3090893.1"/>
    </source>
</evidence>
<gene>
    <name evidence="2" type="ORF">FSP39_015528</name>
</gene>
<feature type="region of interest" description="Disordered" evidence="1">
    <location>
        <begin position="115"/>
        <end position="181"/>
    </location>
</feature>
<keyword evidence="3" id="KW-1185">Reference proteome</keyword>
<feature type="compositionally biased region" description="Polar residues" evidence="1">
    <location>
        <begin position="351"/>
        <end position="361"/>
    </location>
</feature>
<reference evidence="2" key="1">
    <citation type="submission" date="2019-08" db="EMBL/GenBank/DDBJ databases">
        <title>The improved chromosome-level genome for the pearl oyster Pinctada fucata martensii using PacBio sequencing and Hi-C.</title>
        <authorList>
            <person name="Zheng Z."/>
        </authorList>
    </citation>
    <scope>NUCLEOTIDE SEQUENCE</scope>
    <source>
        <strain evidence="2">ZZ-2019</strain>
        <tissue evidence="2">Adductor muscle</tissue>
    </source>
</reference>
<organism evidence="2 3">
    <name type="scientific">Pinctada imbricata</name>
    <name type="common">Atlantic pearl-oyster</name>
    <name type="synonym">Pinctada martensii</name>
    <dbReference type="NCBI Taxonomy" id="66713"/>
    <lineage>
        <taxon>Eukaryota</taxon>
        <taxon>Metazoa</taxon>
        <taxon>Spiralia</taxon>
        <taxon>Lophotrochozoa</taxon>
        <taxon>Mollusca</taxon>
        <taxon>Bivalvia</taxon>
        <taxon>Autobranchia</taxon>
        <taxon>Pteriomorphia</taxon>
        <taxon>Pterioida</taxon>
        <taxon>Pterioidea</taxon>
        <taxon>Pteriidae</taxon>
        <taxon>Pinctada</taxon>
    </lineage>
</organism>
<dbReference type="EMBL" id="VSWD01000010">
    <property type="protein sequence ID" value="KAK3090893.1"/>
    <property type="molecule type" value="Genomic_DNA"/>
</dbReference>
<comment type="caution">
    <text evidence="2">The sequence shown here is derived from an EMBL/GenBank/DDBJ whole genome shotgun (WGS) entry which is preliminary data.</text>
</comment>
<feature type="compositionally biased region" description="Polar residues" evidence="1">
    <location>
        <begin position="731"/>
        <end position="752"/>
    </location>
</feature>
<accession>A0AA88XSL4</accession>
<evidence type="ECO:0000313" key="3">
    <source>
        <dbReference type="Proteomes" id="UP001186944"/>
    </source>
</evidence>
<dbReference type="AlphaFoldDB" id="A0AA88XSL4"/>
<proteinExistence type="predicted"/>
<evidence type="ECO:0000256" key="1">
    <source>
        <dbReference type="SAM" id="MobiDB-lite"/>
    </source>
</evidence>
<feature type="region of interest" description="Disordered" evidence="1">
    <location>
        <begin position="631"/>
        <end position="674"/>
    </location>
</feature>
<feature type="compositionally biased region" description="Polar residues" evidence="1">
    <location>
        <begin position="633"/>
        <end position="645"/>
    </location>
</feature>
<feature type="region of interest" description="Disordered" evidence="1">
    <location>
        <begin position="729"/>
        <end position="752"/>
    </location>
</feature>
<sequence length="776" mass="84079">MNSLLSSDASSFNPDKFTASQSYVSTNSWSSPYAGKPTGYSGMFLKEDKSKQNSGPTGGQKPKQELHGMQQQMSQTQYNAKMNFVPTNMMLPGGAPIDSSDLKFSFDPDKINQFFGTFRPGQIAPSVNGPKAESSERNEEKSDKPKDDKENEESHDDKEAKSERKSGAHAQQEQTQSHQSQIMPFNTNQGSFAQLDPLPKYFMGNFGGSNPFYFHNNDEQVSQEPEYESFEFVPGRMVPSRQKRSGKEEGRSKKISAENVMRALMANMKFFEKFFRHDVANQEQVEEKKSQVPVNRDSRQNLTIVNSTMTTVQPTTTTAQVTTTLPSSTTITVITNVTSTNNTSTKIKVNPTKQQSSSSGGFNPDAVNAGQAQQGGAPVSMFAYGNPSGFNPNSANKNTGFNPAMSPGMTATAFSGMQFGQLGPRLANSSSKMDPFGMNMNANFDPSKFNSIHMNFDMNSQLGIMGNPNGSPSGSQAFSGGYDPMKTNLMALQNPFTPGSANGNSSKTGMNQYGGGNNAFMKPFNPNALNEALFGKIENGPSNSTNGGSDADFSSFYLGMGGGSGFGGSFDPSRVNNAVFNPDEVNKIRIHFDPSEMLERNPGYDKNVASTYNFDPNKVNQMQGQNVVPPFLGQNQGQSTPGSTDNKTKADSFGQPSEFHPGMLSGGGNQGIKFDPNKYNNITLQMNPMSQTNQIQSLINPANNSLSFDPTAVNNMQMNYNPYQMIGGNNLDHQLSTPGNNNQAPPSGQVQEFNTNHALPVNNVPTLQGGNKDDSA</sequence>
<feature type="region of interest" description="Disordered" evidence="1">
    <location>
        <begin position="40"/>
        <end position="73"/>
    </location>
</feature>
<protein>
    <submittedName>
        <fullName evidence="2">Uncharacterized protein</fullName>
    </submittedName>
</protein>
<feature type="region of interest" description="Disordered" evidence="1">
    <location>
        <begin position="349"/>
        <end position="380"/>
    </location>
</feature>
<dbReference type="Proteomes" id="UP001186944">
    <property type="component" value="Unassembled WGS sequence"/>
</dbReference>